<comment type="caution">
    <text evidence="1">The sequence shown here is derived from an EMBL/GenBank/DDBJ whole genome shotgun (WGS) entry which is preliminary data.</text>
</comment>
<name>A0A929QYB0_9ACTO</name>
<evidence type="ECO:0000313" key="1">
    <source>
        <dbReference type="EMBL" id="MBF0940266.1"/>
    </source>
</evidence>
<accession>A0A929QYB0</accession>
<gene>
    <name evidence="1" type="ORF">HXK03_05260</name>
</gene>
<dbReference type="AlphaFoldDB" id="A0A929QYB0"/>
<dbReference type="Proteomes" id="UP000718630">
    <property type="component" value="Unassembled WGS sequence"/>
</dbReference>
<evidence type="ECO:0000313" key="2">
    <source>
        <dbReference type="Proteomes" id="UP000718630"/>
    </source>
</evidence>
<sequence length="103" mass="10593">MTDIHIVAGDLETLHERVGYVVEDLGPVVVEEAGSYIHGGMPGGQSADLGVQAADTIDKRVGGVVSGLSDFCVNLADMIAQLAATEDANTVVFQNIAHSAGVD</sequence>
<dbReference type="EMBL" id="JABZFZ010000252">
    <property type="protein sequence ID" value="MBF0940266.1"/>
    <property type="molecule type" value="Genomic_DNA"/>
</dbReference>
<organism evidence="1 2">
    <name type="scientific">Schaalia georgiae</name>
    <dbReference type="NCBI Taxonomy" id="52768"/>
    <lineage>
        <taxon>Bacteria</taxon>
        <taxon>Bacillati</taxon>
        <taxon>Actinomycetota</taxon>
        <taxon>Actinomycetes</taxon>
        <taxon>Actinomycetales</taxon>
        <taxon>Actinomycetaceae</taxon>
        <taxon>Schaalia</taxon>
    </lineage>
</organism>
<proteinExistence type="predicted"/>
<reference evidence="1" key="1">
    <citation type="submission" date="2020-04" db="EMBL/GenBank/DDBJ databases">
        <title>Deep metagenomics examines the oral microbiome during advanced dental caries in children, revealing novel taxa and co-occurrences with host molecules.</title>
        <authorList>
            <person name="Baker J.L."/>
            <person name="Morton J.T."/>
            <person name="Dinis M."/>
            <person name="Alvarez R."/>
            <person name="Tran N.C."/>
            <person name="Knight R."/>
            <person name="Edlund A."/>
        </authorList>
    </citation>
    <scope>NUCLEOTIDE SEQUENCE</scope>
    <source>
        <strain evidence="1">JCVI_32_bin.64</strain>
    </source>
</reference>
<protein>
    <submittedName>
        <fullName evidence="1">Uncharacterized protein</fullName>
    </submittedName>
</protein>